<sequence>MNSNISNPHTVYENAENYWSRCSQDVDGMLGGFAKLHQPDILLSKTFLNNLKKKGIAENFDYALDCGAGIGRVTKHLLMPFFKTVDMVDVIEELIVRSSEYIGTDDGIGEKFVEGLQTFEPPLGKYDMIWIQWVSGHLTDDDLKEFFQRCIKGIKPQGTICLKDNVVNTANPLFDSEDNSWTRPEDLVLEIADAAGLRLVAKNLQTGFPKEMYPVKMFAFKPKNPVTEDD</sequence>
<evidence type="ECO:0000256" key="8">
    <source>
        <dbReference type="ARBA" id="ARBA00047306"/>
    </source>
</evidence>
<evidence type="ECO:0000256" key="10">
    <source>
        <dbReference type="ARBA" id="ARBA00048167"/>
    </source>
</evidence>
<organism evidence="12 13">
    <name type="scientific">Caenorhabditis angaria</name>
    <dbReference type="NCBI Taxonomy" id="860376"/>
    <lineage>
        <taxon>Eukaryota</taxon>
        <taxon>Metazoa</taxon>
        <taxon>Ecdysozoa</taxon>
        <taxon>Nematoda</taxon>
        <taxon>Chromadorea</taxon>
        <taxon>Rhabditida</taxon>
        <taxon>Rhabditina</taxon>
        <taxon>Rhabditomorpha</taxon>
        <taxon>Rhabditoidea</taxon>
        <taxon>Rhabditidae</taxon>
        <taxon>Peloderinae</taxon>
        <taxon>Caenorhabditis</taxon>
    </lineage>
</organism>
<evidence type="ECO:0000256" key="6">
    <source>
        <dbReference type="ARBA" id="ARBA00039449"/>
    </source>
</evidence>
<reference evidence="12" key="1">
    <citation type="submission" date="2022-11" db="EMBL/GenBank/DDBJ databases">
        <authorList>
            <person name="Kikuchi T."/>
        </authorList>
    </citation>
    <scope>NUCLEOTIDE SEQUENCE</scope>
    <source>
        <strain evidence="12">PS1010</strain>
    </source>
</reference>
<comment type="catalytic activity">
    <reaction evidence="10">
        <text>N-terminal L-alanyl-L-prolyl-L-lysyl-[protein] + 3 S-adenosyl-L-methionine = N-terminal N,N,N-trimethyl-L-alanyl-L-prolyl-L-lysyl-[protein] + 3 S-adenosyl-L-homocysteine + 3 H(+)</text>
        <dbReference type="Rhea" id="RHEA:54712"/>
        <dbReference type="Rhea" id="RHEA-COMP:13785"/>
        <dbReference type="Rhea" id="RHEA-COMP:13971"/>
        <dbReference type="ChEBI" id="CHEBI:15378"/>
        <dbReference type="ChEBI" id="CHEBI:57856"/>
        <dbReference type="ChEBI" id="CHEBI:59789"/>
        <dbReference type="ChEBI" id="CHEBI:138057"/>
        <dbReference type="ChEBI" id="CHEBI:138315"/>
        <dbReference type="EC" id="2.1.1.244"/>
    </reaction>
</comment>
<accession>A0A9P1J2F2</accession>
<evidence type="ECO:0000256" key="7">
    <source>
        <dbReference type="ARBA" id="ARBA00043129"/>
    </source>
</evidence>
<dbReference type="PANTHER" id="PTHR12753:SF0">
    <property type="entry name" value="ALPHA N-TERMINAL PROTEIN METHYLTRANSFERASE 1"/>
    <property type="match status" value="1"/>
</dbReference>
<proteinExistence type="inferred from homology"/>
<dbReference type="AlphaFoldDB" id="A0A9P1J2F2"/>
<evidence type="ECO:0000256" key="1">
    <source>
        <dbReference type="ARBA" id="ARBA00009059"/>
    </source>
</evidence>
<keyword evidence="4 11" id="KW-0949">S-adenosyl-L-methionine</keyword>
<evidence type="ECO:0000256" key="9">
    <source>
        <dbReference type="ARBA" id="ARBA00047885"/>
    </source>
</evidence>
<dbReference type="CDD" id="cd02440">
    <property type="entry name" value="AdoMet_MTases"/>
    <property type="match status" value="1"/>
</dbReference>
<comment type="catalytic activity">
    <reaction evidence="8">
        <text>N-terminal L-seryl-L-prolyl-L-lysyl-[protein] + 3 S-adenosyl-L-methionine = N-terminal N,N,N-trimethyl-L-seryl-L-prolyl-L-lysyl-[protein] + 3 S-adenosyl-L-homocysteine + 3 H(+)</text>
        <dbReference type="Rhea" id="RHEA:54724"/>
        <dbReference type="Rhea" id="RHEA-COMP:13789"/>
        <dbReference type="Rhea" id="RHEA-COMP:13973"/>
        <dbReference type="ChEBI" id="CHEBI:15378"/>
        <dbReference type="ChEBI" id="CHEBI:57856"/>
        <dbReference type="ChEBI" id="CHEBI:59789"/>
        <dbReference type="ChEBI" id="CHEBI:138061"/>
        <dbReference type="ChEBI" id="CHEBI:138317"/>
        <dbReference type="EC" id="2.1.1.244"/>
    </reaction>
</comment>
<dbReference type="PANTHER" id="PTHR12753">
    <property type="entry name" value="AD-003 - RELATED"/>
    <property type="match status" value="1"/>
</dbReference>
<dbReference type="GO" id="GO:0032259">
    <property type="term" value="P:methylation"/>
    <property type="evidence" value="ECO:0007669"/>
    <property type="project" value="UniProtKB-KW"/>
</dbReference>
<keyword evidence="13" id="KW-1185">Reference proteome</keyword>
<dbReference type="Proteomes" id="UP001152747">
    <property type="component" value="Unassembled WGS sequence"/>
</dbReference>
<feature type="binding site" evidence="11">
    <location>
        <position position="132"/>
    </location>
    <ligand>
        <name>S-adenosyl-L-methionine</name>
        <dbReference type="ChEBI" id="CHEBI:59789"/>
    </ligand>
</feature>
<dbReference type="Gene3D" id="3.40.50.150">
    <property type="entry name" value="Vaccinia Virus protein VP39"/>
    <property type="match status" value="1"/>
</dbReference>
<feature type="binding site" evidence="11">
    <location>
        <begin position="116"/>
        <end position="117"/>
    </location>
    <ligand>
        <name>S-adenosyl-L-methionine</name>
        <dbReference type="ChEBI" id="CHEBI:59789"/>
    </ligand>
</feature>
<evidence type="ECO:0000256" key="2">
    <source>
        <dbReference type="ARBA" id="ARBA00022603"/>
    </source>
</evidence>
<evidence type="ECO:0000313" key="12">
    <source>
        <dbReference type="EMBL" id="CAI5455296.1"/>
    </source>
</evidence>
<name>A0A9P1J2F2_9PELO</name>
<dbReference type="EC" id="2.1.1.244" evidence="5"/>
<feature type="binding site" evidence="11">
    <location>
        <position position="67"/>
    </location>
    <ligand>
        <name>S-adenosyl-L-methionine</name>
        <dbReference type="ChEBI" id="CHEBI:59789"/>
    </ligand>
</feature>
<dbReference type="PIRSF" id="PIRSF016958">
    <property type="entry name" value="DUF858_MeTrfase_lik"/>
    <property type="match status" value="1"/>
</dbReference>
<dbReference type="FunFam" id="3.40.50.150:FF:000025">
    <property type="entry name" value="N-terminal Xaa-Pro-Lys N-methyltransferase 1"/>
    <property type="match status" value="1"/>
</dbReference>
<dbReference type="SUPFAM" id="SSF53335">
    <property type="entry name" value="S-adenosyl-L-methionine-dependent methyltransferases"/>
    <property type="match status" value="1"/>
</dbReference>
<comment type="caution">
    <text evidence="12">The sequence shown here is derived from an EMBL/GenBank/DDBJ whole genome shotgun (WGS) entry which is preliminary data.</text>
</comment>
<feature type="binding site" evidence="11">
    <location>
        <position position="72"/>
    </location>
    <ligand>
        <name>S-adenosyl-L-methionine</name>
        <dbReference type="ChEBI" id="CHEBI:59789"/>
    </ligand>
</feature>
<dbReference type="Pfam" id="PF05891">
    <property type="entry name" value="Methyltransf_PK"/>
    <property type="match status" value="1"/>
</dbReference>
<protein>
    <recommendedName>
        <fullName evidence="6">Alpha N-terminal protein methyltransferase 1</fullName>
        <ecNumber evidence="5">2.1.1.244</ecNumber>
    </recommendedName>
    <alternativeName>
        <fullName evidence="7">X-Pro-Lys N-terminal protein methyltransferase 1</fullName>
    </alternativeName>
</protein>
<keyword evidence="2" id="KW-0489">Methyltransferase</keyword>
<dbReference type="GO" id="GO:0005737">
    <property type="term" value="C:cytoplasm"/>
    <property type="evidence" value="ECO:0007669"/>
    <property type="project" value="TreeGrafter"/>
</dbReference>
<evidence type="ECO:0000256" key="3">
    <source>
        <dbReference type="ARBA" id="ARBA00022679"/>
    </source>
</evidence>
<dbReference type="GO" id="GO:0071885">
    <property type="term" value="F:N-terminal protein N-methyltransferase activity"/>
    <property type="evidence" value="ECO:0007669"/>
    <property type="project" value="UniProtKB-EC"/>
</dbReference>
<evidence type="ECO:0000256" key="5">
    <source>
        <dbReference type="ARBA" id="ARBA00039112"/>
    </source>
</evidence>
<evidence type="ECO:0000313" key="13">
    <source>
        <dbReference type="Proteomes" id="UP001152747"/>
    </source>
</evidence>
<dbReference type="OrthoDB" id="1298661at2759"/>
<comment type="catalytic activity">
    <reaction evidence="9">
        <text>N-terminal L-prolyl-L-prolyl-L-lysyl-[protein] + 2 S-adenosyl-L-methionine = N-terminal N,N-dimethyl-L-prolyl-L-prolyl-L-lysyl-[protein] + 2 S-adenosyl-L-homocysteine + 2 H(+)</text>
        <dbReference type="Rhea" id="RHEA:54736"/>
        <dbReference type="Rhea" id="RHEA-COMP:13787"/>
        <dbReference type="Rhea" id="RHEA-COMP:13974"/>
        <dbReference type="ChEBI" id="CHEBI:15378"/>
        <dbReference type="ChEBI" id="CHEBI:57856"/>
        <dbReference type="ChEBI" id="CHEBI:59789"/>
        <dbReference type="ChEBI" id="CHEBI:138059"/>
        <dbReference type="ChEBI" id="CHEBI:138318"/>
        <dbReference type="EC" id="2.1.1.244"/>
    </reaction>
</comment>
<dbReference type="InterPro" id="IPR029063">
    <property type="entry name" value="SAM-dependent_MTases_sf"/>
</dbReference>
<comment type="similarity">
    <text evidence="1">Belongs to the methyltransferase superfamily. NTM1 family.</text>
</comment>
<evidence type="ECO:0000256" key="11">
    <source>
        <dbReference type="PIRSR" id="PIRSR016958-1"/>
    </source>
</evidence>
<gene>
    <name evidence="12" type="ORF">CAMP_LOCUS17933</name>
</gene>
<dbReference type="EMBL" id="CANHGI010000006">
    <property type="protein sequence ID" value="CAI5455296.1"/>
    <property type="molecule type" value="Genomic_DNA"/>
</dbReference>
<keyword evidence="3" id="KW-0808">Transferase</keyword>
<evidence type="ECO:0000256" key="4">
    <source>
        <dbReference type="ARBA" id="ARBA00022691"/>
    </source>
</evidence>
<dbReference type="InterPro" id="IPR008576">
    <property type="entry name" value="MeTrfase_NTM1"/>
</dbReference>